<name>A0A8B6CEL1_MYTGA</name>
<dbReference type="Proteomes" id="UP000596742">
    <property type="component" value="Unassembled WGS sequence"/>
</dbReference>
<gene>
    <name evidence="1" type="ORF">MGAL_10B065849</name>
</gene>
<comment type="caution">
    <text evidence="1">The sequence shown here is derived from an EMBL/GenBank/DDBJ whole genome shotgun (WGS) entry which is preliminary data.</text>
</comment>
<keyword evidence="2" id="KW-1185">Reference proteome</keyword>
<sequence length="176" mass="20046">MNITTCRCICNESNGPCNDTNPASIWPTGSYALPASMYGCPEDDWEMRYINLTLPISSNDMYWESSGTFYIIKTDLYVFNRSHLKDLHILGPYSKRSFQLNFCVRDGNDSSGLQTALGNFCLYDIEKGCSNGKGCGNDKFCMYDIGKGYRYGKVLYEQYQKAVEMVFYGKFRLLVS</sequence>
<evidence type="ECO:0000313" key="1">
    <source>
        <dbReference type="EMBL" id="VDI03839.1"/>
    </source>
</evidence>
<protein>
    <submittedName>
        <fullName evidence="1">Uncharacterized protein</fullName>
    </submittedName>
</protein>
<dbReference type="OrthoDB" id="6199402at2759"/>
<accession>A0A8B6CEL1</accession>
<proteinExistence type="predicted"/>
<evidence type="ECO:0000313" key="2">
    <source>
        <dbReference type="Proteomes" id="UP000596742"/>
    </source>
</evidence>
<reference evidence="1" key="1">
    <citation type="submission" date="2018-11" db="EMBL/GenBank/DDBJ databases">
        <authorList>
            <person name="Alioto T."/>
            <person name="Alioto T."/>
        </authorList>
    </citation>
    <scope>NUCLEOTIDE SEQUENCE</scope>
</reference>
<organism evidence="1 2">
    <name type="scientific">Mytilus galloprovincialis</name>
    <name type="common">Mediterranean mussel</name>
    <dbReference type="NCBI Taxonomy" id="29158"/>
    <lineage>
        <taxon>Eukaryota</taxon>
        <taxon>Metazoa</taxon>
        <taxon>Spiralia</taxon>
        <taxon>Lophotrochozoa</taxon>
        <taxon>Mollusca</taxon>
        <taxon>Bivalvia</taxon>
        <taxon>Autobranchia</taxon>
        <taxon>Pteriomorphia</taxon>
        <taxon>Mytilida</taxon>
        <taxon>Mytiloidea</taxon>
        <taxon>Mytilidae</taxon>
        <taxon>Mytilinae</taxon>
        <taxon>Mytilus</taxon>
    </lineage>
</organism>
<dbReference type="EMBL" id="UYJE01001644">
    <property type="protein sequence ID" value="VDI03839.1"/>
    <property type="molecule type" value="Genomic_DNA"/>
</dbReference>
<dbReference type="AlphaFoldDB" id="A0A8B6CEL1"/>